<dbReference type="KEGG" id="cmax:111491929"/>
<dbReference type="Pfam" id="PF03107">
    <property type="entry name" value="C1_2"/>
    <property type="match status" value="1"/>
</dbReference>
<proteinExistence type="inferred from homology"/>
<evidence type="ECO:0000259" key="8">
    <source>
        <dbReference type="PROSITE" id="PS51352"/>
    </source>
</evidence>
<evidence type="ECO:0000313" key="10">
    <source>
        <dbReference type="RefSeq" id="XP_022996800.1"/>
    </source>
</evidence>
<dbReference type="SUPFAM" id="SSF57889">
    <property type="entry name" value="Cysteine-rich domain"/>
    <property type="match status" value="1"/>
</dbReference>
<feature type="domain" description="Thioredoxin" evidence="8">
    <location>
        <begin position="31"/>
        <end position="209"/>
    </location>
</feature>
<comment type="similarity">
    <text evidence="5">Belongs to the nucleoredoxin family.</text>
</comment>
<evidence type="ECO:0000256" key="7">
    <source>
        <dbReference type="ARBA" id="ARBA00047804"/>
    </source>
</evidence>
<dbReference type="InterPro" id="IPR046349">
    <property type="entry name" value="C1-like_sf"/>
</dbReference>
<dbReference type="AlphaFoldDB" id="A0A6J1K7S6"/>
<dbReference type="Proteomes" id="UP000504608">
    <property type="component" value="Unplaced"/>
</dbReference>
<dbReference type="InterPro" id="IPR012336">
    <property type="entry name" value="Thioredoxin-like_fold"/>
</dbReference>
<name>A0A6J1K7S6_CUCMA</name>
<dbReference type="PANTHER" id="PTHR13871:SF81">
    <property type="entry name" value="NUCLEOREDOXIN 3-RELATED"/>
    <property type="match status" value="1"/>
</dbReference>
<dbReference type="GO" id="GO:0047134">
    <property type="term" value="F:protein-disulfide reductase [NAD(P)H] activity"/>
    <property type="evidence" value="ECO:0007669"/>
    <property type="project" value="UniProtKB-EC"/>
</dbReference>
<dbReference type="PROSITE" id="PS51352">
    <property type="entry name" value="THIOREDOXIN_2"/>
    <property type="match status" value="2"/>
</dbReference>
<evidence type="ECO:0000256" key="3">
    <source>
        <dbReference type="ARBA" id="ARBA00023002"/>
    </source>
</evidence>
<dbReference type="Gene3D" id="3.40.30.10">
    <property type="entry name" value="Glutaredoxin"/>
    <property type="match status" value="2"/>
</dbReference>
<organism evidence="9 10">
    <name type="scientific">Cucurbita maxima</name>
    <name type="common">Pumpkin</name>
    <name type="synonym">Winter squash</name>
    <dbReference type="NCBI Taxonomy" id="3661"/>
    <lineage>
        <taxon>Eukaryota</taxon>
        <taxon>Viridiplantae</taxon>
        <taxon>Streptophyta</taxon>
        <taxon>Embryophyta</taxon>
        <taxon>Tracheophyta</taxon>
        <taxon>Spermatophyta</taxon>
        <taxon>Magnoliopsida</taxon>
        <taxon>eudicotyledons</taxon>
        <taxon>Gunneridae</taxon>
        <taxon>Pentapetalae</taxon>
        <taxon>rosids</taxon>
        <taxon>fabids</taxon>
        <taxon>Cucurbitales</taxon>
        <taxon>Cucurbitaceae</taxon>
        <taxon>Cucurbiteae</taxon>
        <taxon>Cucurbita</taxon>
    </lineage>
</organism>
<dbReference type="OrthoDB" id="409136at2759"/>
<keyword evidence="2" id="KW-0677">Repeat</keyword>
<dbReference type="InterPro" id="IPR013766">
    <property type="entry name" value="Thioredoxin_domain"/>
</dbReference>
<dbReference type="SUPFAM" id="SSF52833">
    <property type="entry name" value="Thioredoxin-like"/>
    <property type="match status" value="2"/>
</dbReference>
<keyword evidence="9" id="KW-1185">Reference proteome</keyword>
<dbReference type="PANTHER" id="PTHR13871">
    <property type="entry name" value="THIOREDOXIN"/>
    <property type="match status" value="1"/>
</dbReference>
<dbReference type="RefSeq" id="XP_022996800.1">
    <property type="nucleotide sequence ID" value="XM_023141032.1"/>
</dbReference>
<evidence type="ECO:0000256" key="6">
    <source>
        <dbReference type="ARBA" id="ARBA00047388"/>
    </source>
</evidence>
<reference evidence="10" key="1">
    <citation type="submission" date="2025-08" db="UniProtKB">
        <authorList>
            <consortium name="RefSeq"/>
        </authorList>
    </citation>
    <scope>IDENTIFICATION</scope>
    <source>
        <tissue evidence="10">Young leaves</tissue>
    </source>
</reference>
<dbReference type="InterPro" id="IPR004146">
    <property type="entry name" value="DC1"/>
</dbReference>
<keyword evidence="3" id="KW-0560">Oxidoreductase</keyword>
<dbReference type="Pfam" id="PF13905">
    <property type="entry name" value="Thioredoxin_8"/>
    <property type="match status" value="2"/>
</dbReference>
<accession>A0A6J1K7S6</accession>
<dbReference type="GeneID" id="111491929"/>
<evidence type="ECO:0000256" key="5">
    <source>
        <dbReference type="ARBA" id="ARBA00025782"/>
    </source>
</evidence>
<dbReference type="InterPro" id="IPR052259">
    <property type="entry name" value="Nucleoredoxin-like"/>
</dbReference>
<comment type="catalytic activity">
    <reaction evidence="6">
        <text>[protein]-dithiol + NAD(+) = [protein]-disulfide + NADH + H(+)</text>
        <dbReference type="Rhea" id="RHEA:18749"/>
        <dbReference type="Rhea" id="RHEA-COMP:10593"/>
        <dbReference type="Rhea" id="RHEA-COMP:10594"/>
        <dbReference type="ChEBI" id="CHEBI:15378"/>
        <dbReference type="ChEBI" id="CHEBI:29950"/>
        <dbReference type="ChEBI" id="CHEBI:50058"/>
        <dbReference type="ChEBI" id="CHEBI:57540"/>
        <dbReference type="ChEBI" id="CHEBI:57945"/>
        <dbReference type="EC" id="1.8.1.8"/>
    </reaction>
</comment>
<comment type="catalytic activity">
    <reaction evidence="7">
        <text>[protein]-dithiol + NADP(+) = [protein]-disulfide + NADPH + H(+)</text>
        <dbReference type="Rhea" id="RHEA:18753"/>
        <dbReference type="Rhea" id="RHEA-COMP:10593"/>
        <dbReference type="Rhea" id="RHEA-COMP:10594"/>
        <dbReference type="ChEBI" id="CHEBI:15378"/>
        <dbReference type="ChEBI" id="CHEBI:29950"/>
        <dbReference type="ChEBI" id="CHEBI:50058"/>
        <dbReference type="ChEBI" id="CHEBI:57783"/>
        <dbReference type="ChEBI" id="CHEBI:58349"/>
        <dbReference type="EC" id="1.8.1.8"/>
    </reaction>
</comment>
<feature type="domain" description="Thioredoxin" evidence="8">
    <location>
        <begin position="216"/>
        <end position="370"/>
    </location>
</feature>
<protein>
    <recommendedName>
        <fullName evidence="1">protein-disulfide reductase</fullName>
        <ecNumber evidence="1">1.8.1.8</ecNumber>
    </recommendedName>
</protein>
<evidence type="ECO:0000256" key="4">
    <source>
        <dbReference type="ARBA" id="ARBA00023027"/>
    </source>
</evidence>
<evidence type="ECO:0000313" key="9">
    <source>
        <dbReference type="Proteomes" id="UP000504608"/>
    </source>
</evidence>
<gene>
    <name evidence="10" type="primary">LOC111491929</name>
</gene>
<keyword evidence="4" id="KW-0520">NAD</keyword>
<sequence>MATEFEEPETLHQFEEPETLHQFEEPAHILWKSLPPTPFLMAGPDYQANQEKNDLLQILAAQGVEFLLSGQEKVSPIICAGKMICLFFSANWCRPCRTFTPLLVQLYNTLQKRDEKLEIIFISLDHDKNEFEQYLQTMPWLAAPYDTELQKQLCDKYHVDRIPSFVPLCGDGISKQDDLIGFIEDYGAEAFPFTRKRRQELKAMDRAKRVEGRLEDLLGNRGLNYVISRHGGKFISLQTPISQLVGKTIGLYFGAYWSPPSRSFTAKLSKVYKEIMDKTEDHSLEVILVSTDRNLVEFKLNVADMPWLAIPYEDESQQELYRIFDVKTIPTLVLIGADGKPASENGRGLVCLYGAEAFPFTEERIEELEAAVKKEGEELASKVEDIKHEHVLKLELAKAYVCDFCKRQGRFWAFSCDACDYDLHPSCVHLISNV</sequence>
<dbReference type="EC" id="1.8.1.8" evidence="1"/>
<evidence type="ECO:0000256" key="1">
    <source>
        <dbReference type="ARBA" id="ARBA00012612"/>
    </source>
</evidence>
<evidence type="ECO:0000256" key="2">
    <source>
        <dbReference type="ARBA" id="ARBA00022737"/>
    </source>
</evidence>
<dbReference type="InterPro" id="IPR036249">
    <property type="entry name" value="Thioredoxin-like_sf"/>
</dbReference>